<evidence type="ECO:0000313" key="6">
    <source>
        <dbReference type="Proteomes" id="UP000660262"/>
    </source>
</evidence>
<gene>
    <name evidence="5" type="ORF">PPROV_000388100</name>
</gene>
<keyword evidence="6" id="KW-1185">Reference proteome</keyword>
<dbReference type="OrthoDB" id="4644at2759"/>
<dbReference type="PANTHER" id="PTHR32183:SF6">
    <property type="entry name" value="CYSTEINE SULFINATE DESULFINASE_CYSTEINE DESULFURASE AND RELATED ENZYMES"/>
    <property type="match status" value="1"/>
</dbReference>
<comment type="caution">
    <text evidence="5">The sequence shown here is derived from an EMBL/GenBank/DDBJ whole genome shotgun (WGS) entry which is preliminary data.</text>
</comment>
<evidence type="ECO:0000256" key="3">
    <source>
        <dbReference type="ARBA" id="ARBA00022691"/>
    </source>
</evidence>
<dbReference type="EMBL" id="BNJQ01000009">
    <property type="protein sequence ID" value="GHP05129.1"/>
    <property type="molecule type" value="Genomic_DNA"/>
</dbReference>
<evidence type="ECO:0000256" key="1">
    <source>
        <dbReference type="ARBA" id="ARBA00022603"/>
    </source>
</evidence>
<feature type="compositionally biased region" description="Low complexity" evidence="4">
    <location>
        <begin position="85"/>
        <end position="96"/>
    </location>
</feature>
<evidence type="ECO:0000256" key="2">
    <source>
        <dbReference type="ARBA" id="ARBA00022679"/>
    </source>
</evidence>
<evidence type="ECO:0000256" key="4">
    <source>
        <dbReference type="SAM" id="MobiDB-lite"/>
    </source>
</evidence>
<evidence type="ECO:0000313" key="5">
    <source>
        <dbReference type="EMBL" id="GHP05129.1"/>
    </source>
</evidence>
<dbReference type="Gene3D" id="3.40.50.450">
    <property type="match status" value="1"/>
</dbReference>
<accession>A0A830HIM0</accession>
<feature type="region of interest" description="Disordered" evidence="4">
    <location>
        <begin position="113"/>
        <end position="138"/>
    </location>
</feature>
<reference evidence="5" key="1">
    <citation type="submission" date="2020-10" db="EMBL/GenBank/DDBJ databases">
        <title>Unveiling of a novel bifunctional photoreceptor, Dualchrome1, isolated from a cosmopolitan green alga.</title>
        <authorList>
            <person name="Suzuki S."/>
            <person name="Kawachi M."/>
        </authorList>
    </citation>
    <scope>NUCLEOTIDE SEQUENCE</scope>
    <source>
        <strain evidence="5">NIES 2893</strain>
    </source>
</reference>
<dbReference type="Proteomes" id="UP000660262">
    <property type="component" value="Unassembled WGS sequence"/>
</dbReference>
<feature type="region of interest" description="Disordered" evidence="4">
    <location>
        <begin position="66"/>
        <end position="96"/>
    </location>
</feature>
<proteinExistence type="predicted"/>
<dbReference type="PANTHER" id="PTHR32183">
    <property type="match status" value="1"/>
</dbReference>
<keyword evidence="1" id="KW-0489">Methyltransferase</keyword>
<keyword evidence="2" id="KW-0808">Transferase</keyword>
<keyword evidence="3" id="KW-0949">S-adenosyl-L-methionine</keyword>
<dbReference type="GO" id="GO:0008168">
    <property type="term" value="F:methyltransferase activity"/>
    <property type="evidence" value="ECO:0007669"/>
    <property type="project" value="UniProtKB-KW"/>
</dbReference>
<dbReference type="GO" id="GO:0032259">
    <property type="term" value="P:methylation"/>
    <property type="evidence" value="ECO:0007669"/>
    <property type="project" value="UniProtKB-KW"/>
</dbReference>
<dbReference type="SUPFAM" id="SSF102405">
    <property type="entry name" value="MCP/YpsA-like"/>
    <property type="match status" value="1"/>
</dbReference>
<feature type="region of interest" description="Disordered" evidence="4">
    <location>
        <begin position="1"/>
        <end position="23"/>
    </location>
</feature>
<sequence>MRVSTRAQHCFRKASAKGAPHALATTHNARRPQLTTSLHSSTCCARAHRGTTGAAVGWGYLPPRAMPASRGGEEGRCTANADEPTTASATGGAANASSSAHSLASLGVRVEVSNYSDPNGGRGGPADLPTQGTSVSGAGAAVAEQDNLDGPSSSPSDLEYLQELLAIQNTEPKSIGFFGTRNMGYLHQQLVEILSYAMVLTGNHIYTSGATGTNAAVIRGALRAERPELLTVVLPQSMSKQPAETQEQLQKVTQVIEMPQNDHLTLLDASRICNQDIVGRVVQLICFVFHDSNLLLETCREAKSIRKIVCLFYLD</sequence>
<dbReference type="AlphaFoldDB" id="A0A830HIM0"/>
<protein>
    <submittedName>
        <fullName evidence="5">Uncharacterized protein</fullName>
    </submittedName>
</protein>
<name>A0A830HIM0_9CHLO</name>
<organism evidence="5 6">
    <name type="scientific">Pycnococcus provasolii</name>
    <dbReference type="NCBI Taxonomy" id="41880"/>
    <lineage>
        <taxon>Eukaryota</taxon>
        <taxon>Viridiplantae</taxon>
        <taxon>Chlorophyta</taxon>
        <taxon>Pseudoscourfieldiophyceae</taxon>
        <taxon>Pseudoscourfieldiales</taxon>
        <taxon>Pycnococcaceae</taxon>
        <taxon>Pycnococcus</taxon>
    </lineage>
</organism>